<keyword evidence="2" id="KW-1185">Reference proteome</keyword>
<comment type="caution">
    <text evidence="1">The sequence shown here is derived from an EMBL/GenBank/DDBJ whole genome shotgun (WGS) entry which is preliminary data.</text>
</comment>
<gene>
    <name evidence="1" type="ORF">E2C01_004215</name>
</gene>
<evidence type="ECO:0000313" key="1">
    <source>
        <dbReference type="EMBL" id="MPC11549.1"/>
    </source>
</evidence>
<proteinExistence type="predicted"/>
<reference evidence="1 2" key="1">
    <citation type="submission" date="2019-05" db="EMBL/GenBank/DDBJ databases">
        <title>Another draft genome of Portunus trituberculatus and its Hox gene families provides insights of decapod evolution.</title>
        <authorList>
            <person name="Jeong J.-H."/>
            <person name="Song I."/>
            <person name="Kim S."/>
            <person name="Choi T."/>
            <person name="Kim D."/>
            <person name="Ryu S."/>
            <person name="Kim W."/>
        </authorList>
    </citation>
    <scope>NUCLEOTIDE SEQUENCE [LARGE SCALE GENOMIC DNA]</scope>
    <source>
        <tissue evidence="1">Muscle</tissue>
    </source>
</reference>
<dbReference type="AlphaFoldDB" id="A0A5B7CQ04"/>
<evidence type="ECO:0000313" key="2">
    <source>
        <dbReference type="Proteomes" id="UP000324222"/>
    </source>
</evidence>
<accession>A0A5B7CQ04</accession>
<sequence length="157" mass="16911">MCRQTFDFALAVSRQTDSSAATRRLETKKVFVMPGAHSSLITIVNIVSRAARRPSCLPHRHAARFATTRVTLLLFRFHCRSLVPPSSLVRTKGGAGGDNLAASVPAENFPTWQRKAGIRDTGCVAMVVVCVAHLCALTPATVGRSTRSVLPHCVVTS</sequence>
<dbReference type="EMBL" id="VSRR010000168">
    <property type="protein sequence ID" value="MPC11549.1"/>
    <property type="molecule type" value="Genomic_DNA"/>
</dbReference>
<dbReference type="Proteomes" id="UP000324222">
    <property type="component" value="Unassembled WGS sequence"/>
</dbReference>
<organism evidence="1 2">
    <name type="scientific">Portunus trituberculatus</name>
    <name type="common">Swimming crab</name>
    <name type="synonym">Neptunus trituberculatus</name>
    <dbReference type="NCBI Taxonomy" id="210409"/>
    <lineage>
        <taxon>Eukaryota</taxon>
        <taxon>Metazoa</taxon>
        <taxon>Ecdysozoa</taxon>
        <taxon>Arthropoda</taxon>
        <taxon>Crustacea</taxon>
        <taxon>Multicrustacea</taxon>
        <taxon>Malacostraca</taxon>
        <taxon>Eumalacostraca</taxon>
        <taxon>Eucarida</taxon>
        <taxon>Decapoda</taxon>
        <taxon>Pleocyemata</taxon>
        <taxon>Brachyura</taxon>
        <taxon>Eubrachyura</taxon>
        <taxon>Portunoidea</taxon>
        <taxon>Portunidae</taxon>
        <taxon>Portuninae</taxon>
        <taxon>Portunus</taxon>
    </lineage>
</organism>
<name>A0A5B7CQ04_PORTR</name>
<protein>
    <submittedName>
        <fullName evidence="1">Uncharacterized protein</fullName>
    </submittedName>
</protein>